<proteinExistence type="predicted"/>
<dbReference type="EMBL" id="LUUK01000100">
    <property type="protein sequence ID" value="OAI21371.1"/>
    <property type="molecule type" value="Genomic_DNA"/>
</dbReference>
<sequence>MKKVAVFGYNRLSFEAISRLDREHHDILVIDHRPLHTAMAAENGFDSATIDFRSDEELKSIGIGRDIDILFCFFDDDSENVFLTLSARAMDKKLVIIAIVDSPESAEKLLAAGANKIIDPYEICGRKIHDMLKRPDITDIFDHTVFGRHDLRMAEIAIPQTSYLQGRTVEQLELGTQYNLILIGIVDQQAGDQLQFVSEQTERRLNAGDILVILGPTREIRAFKKDVEDEFCDI</sequence>
<evidence type="ECO:0000313" key="2">
    <source>
        <dbReference type="EMBL" id="OAI21371.1"/>
    </source>
</evidence>
<dbReference type="AlphaFoldDB" id="A0A177NTY2"/>
<organism evidence="2 3">
    <name type="scientific">Methylomonas koyamae</name>
    <dbReference type="NCBI Taxonomy" id="702114"/>
    <lineage>
        <taxon>Bacteria</taxon>
        <taxon>Pseudomonadati</taxon>
        <taxon>Pseudomonadota</taxon>
        <taxon>Gammaproteobacteria</taxon>
        <taxon>Methylococcales</taxon>
        <taxon>Methylococcaceae</taxon>
        <taxon>Methylomonas</taxon>
    </lineage>
</organism>
<evidence type="ECO:0000259" key="1">
    <source>
        <dbReference type="PROSITE" id="PS51202"/>
    </source>
</evidence>
<dbReference type="Pfam" id="PF02254">
    <property type="entry name" value="TrkA_N"/>
    <property type="match status" value="1"/>
</dbReference>
<dbReference type="PROSITE" id="PS51202">
    <property type="entry name" value="RCK_C"/>
    <property type="match status" value="1"/>
</dbReference>
<dbReference type="InterPro" id="IPR036721">
    <property type="entry name" value="RCK_C_sf"/>
</dbReference>
<dbReference type="STRING" id="702114.A1355_02520"/>
<dbReference type="Pfam" id="PF02080">
    <property type="entry name" value="TrkA_C"/>
    <property type="match status" value="1"/>
</dbReference>
<evidence type="ECO:0000313" key="3">
    <source>
        <dbReference type="Proteomes" id="UP000077628"/>
    </source>
</evidence>
<dbReference type="SUPFAM" id="SSF116726">
    <property type="entry name" value="TrkA C-terminal domain-like"/>
    <property type="match status" value="1"/>
</dbReference>
<comment type="caution">
    <text evidence="2">The sequence shown here is derived from an EMBL/GenBank/DDBJ whole genome shotgun (WGS) entry which is preliminary data.</text>
</comment>
<dbReference type="PANTHER" id="PTHR43833">
    <property type="entry name" value="POTASSIUM CHANNEL PROTEIN 2-RELATED-RELATED"/>
    <property type="match status" value="1"/>
</dbReference>
<dbReference type="InterPro" id="IPR003148">
    <property type="entry name" value="RCK_N"/>
</dbReference>
<dbReference type="GO" id="GO:0008324">
    <property type="term" value="F:monoatomic cation transmembrane transporter activity"/>
    <property type="evidence" value="ECO:0007669"/>
    <property type="project" value="InterPro"/>
</dbReference>
<dbReference type="SUPFAM" id="SSF51735">
    <property type="entry name" value="NAD(P)-binding Rossmann-fold domains"/>
    <property type="match status" value="1"/>
</dbReference>
<dbReference type="OrthoDB" id="5565451at2"/>
<dbReference type="InterPro" id="IPR050721">
    <property type="entry name" value="Trk_Ktr_HKT_K-transport"/>
</dbReference>
<keyword evidence="3" id="KW-1185">Reference proteome</keyword>
<name>A0A177NTY2_9GAMM</name>
<dbReference type="InterPro" id="IPR036291">
    <property type="entry name" value="NAD(P)-bd_dom_sf"/>
</dbReference>
<dbReference type="RefSeq" id="WP_064026901.1">
    <property type="nucleotide sequence ID" value="NZ_LUUK01000100.1"/>
</dbReference>
<dbReference type="InterPro" id="IPR006037">
    <property type="entry name" value="RCK_C"/>
</dbReference>
<dbReference type="GO" id="GO:0006813">
    <property type="term" value="P:potassium ion transport"/>
    <property type="evidence" value="ECO:0007669"/>
    <property type="project" value="InterPro"/>
</dbReference>
<gene>
    <name evidence="2" type="ORF">A1355_02520</name>
</gene>
<accession>A0A177NTY2</accession>
<dbReference type="Gene3D" id="3.40.50.720">
    <property type="entry name" value="NAD(P)-binding Rossmann-like Domain"/>
    <property type="match status" value="1"/>
</dbReference>
<dbReference type="Proteomes" id="UP000077628">
    <property type="component" value="Unassembled WGS sequence"/>
</dbReference>
<protein>
    <submittedName>
        <fullName evidence="2">Potassium transporter TrkA</fullName>
    </submittedName>
</protein>
<reference evidence="3" key="1">
    <citation type="submission" date="2016-03" db="EMBL/GenBank/DDBJ databases">
        <authorList>
            <person name="Heylen K."/>
            <person name="De Vos P."/>
            <person name="Vekeman B."/>
        </authorList>
    </citation>
    <scope>NUCLEOTIDE SEQUENCE [LARGE SCALE GENOMIC DNA]</scope>
    <source>
        <strain evidence="3">R-45383</strain>
    </source>
</reference>
<dbReference type="PANTHER" id="PTHR43833:SF9">
    <property type="entry name" value="POTASSIUM CHANNEL PROTEIN YUGO-RELATED"/>
    <property type="match status" value="1"/>
</dbReference>
<feature type="domain" description="RCK C-terminal" evidence="1">
    <location>
        <begin position="141"/>
        <end position="229"/>
    </location>
</feature>
<dbReference type="Gene3D" id="3.30.70.1450">
    <property type="entry name" value="Regulator of K+ conductance, C-terminal domain"/>
    <property type="match status" value="1"/>
</dbReference>